<keyword evidence="4 7" id="KW-0479">Metal-binding</keyword>
<evidence type="ECO:0000256" key="5">
    <source>
        <dbReference type="ARBA" id="ARBA00023004"/>
    </source>
</evidence>
<organism evidence="8 9">
    <name type="scientific">Apiospora saccharicola</name>
    <dbReference type="NCBI Taxonomy" id="335842"/>
    <lineage>
        <taxon>Eukaryota</taxon>
        <taxon>Fungi</taxon>
        <taxon>Dikarya</taxon>
        <taxon>Ascomycota</taxon>
        <taxon>Pezizomycotina</taxon>
        <taxon>Sordariomycetes</taxon>
        <taxon>Xylariomycetidae</taxon>
        <taxon>Amphisphaeriales</taxon>
        <taxon>Apiosporaceae</taxon>
        <taxon>Apiospora</taxon>
    </lineage>
</organism>
<keyword evidence="6 7" id="KW-0503">Monooxygenase</keyword>
<gene>
    <name evidence="8" type="ORF">PG996_009878</name>
</gene>
<evidence type="ECO:0000313" key="8">
    <source>
        <dbReference type="EMBL" id="KAK8059948.1"/>
    </source>
</evidence>
<dbReference type="InterPro" id="IPR050121">
    <property type="entry name" value="Cytochrome_P450_monoxygenase"/>
</dbReference>
<dbReference type="SUPFAM" id="SSF48264">
    <property type="entry name" value="Cytochrome P450"/>
    <property type="match status" value="1"/>
</dbReference>
<keyword evidence="3 7" id="KW-0349">Heme</keyword>
<evidence type="ECO:0000256" key="6">
    <source>
        <dbReference type="ARBA" id="ARBA00023033"/>
    </source>
</evidence>
<protein>
    <recommendedName>
        <fullName evidence="10">Cytochrome P450</fullName>
    </recommendedName>
</protein>
<keyword evidence="9" id="KW-1185">Reference proteome</keyword>
<dbReference type="InterPro" id="IPR002403">
    <property type="entry name" value="Cyt_P450_E_grp-IV"/>
</dbReference>
<dbReference type="EMBL" id="JAQQWM010000006">
    <property type="protein sequence ID" value="KAK8059948.1"/>
    <property type="molecule type" value="Genomic_DNA"/>
</dbReference>
<keyword evidence="5 7" id="KW-0408">Iron</keyword>
<evidence type="ECO:0000256" key="3">
    <source>
        <dbReference type="ARBA" id="ARBA00022617"/>
    </source>
</evidence>
<dbReference type="PANTHER" id="PTHR24305:SF232">
    <property type="entry name" value="P450, PUTATIVE (EUROFUNG)-RELATED"/>
    <property type="match status" value="1"/>
</dbReference>
<dbReference type="InterPro" id="IPR001128">
    <property type="entry name" value="Cyt_P450"/>
</dbReference>
<dbReference type="InterPro" id="IPR017972">
    <property type="entry name" value="Cyt_P450_CS"/>
</dbReference>
<keyword evidence="7" id="KW-0560">Oxidoreductase</keyword>
<evidence type="ECO:0000313" key="9">
    <source>
        <dbReference type="Proteomes" id="UP001446871"/>
    </source>
</evidence>
<dbReference type="Pfam" id="PF00067">
    <property type="entry name" value="p450"/>
    <property type="match status" value="1"/>
</dbReference>
<evidence type="ECO:0000256" key="2">
    <source>
        <dbReference type="ARBA" id="ARBA00010617"/>
    </source>
</evidence>
<evidence type="ECO:0000256" key="1">
    <source>
        <dbReference type="ARBA" id="ARBA00001971"/>
    </source>
</evidence>
<name>A0ABR1UM11_9PEZI</name>
<reference evidence="8 9" key="1">
    <citation type="submission" date="2023-01" db="EMBL/GenBank/DDBJ databases">
        <title>Analysis of 21 Apiospora genomes using comparative genomics revels a genus with tremendous synthesis potential of carbohydrate active enzymes and secondary metabolites.</title>
        <authorList>
            <person name="Sorensen T."/>
        </authorList>
    </citation>
    <scope>NUCLEOTIDE SEQUENCE [LARGE SCALE GENOMIC DNA]</scope>
    <source>
        <strain evidence="8 9">CBS 83171</strain>
    </source>
</reference>
<comment type="cofactor">
    <cofactor evidence="1">
        <name>heme</name>
        <dbReference type="ChEBI" id="CHEBI:30413"/>
    </cofactor>
</comment>
<evidence type="ECO:0008006" key="10">
    <source>
        <dbReference type="Google" id="ProtNLM"/>
    </source>
</evidence>
<proteinExistence type="inferred from homology"/>
<dbReference type="PROSITE" id="PS00086">
    <property type="entry name" value="CYTOCHROME_P450"/>
    <property type="match status" value="1"/>
</dbReference>
<evidence type="ECO:0000256" key="4">
    <source>
        <dbReference type="ARBA" id="ARBA00022723"/>
    </source>
</evidence>
<evidence type="ECO:0000256" key="7">
    <source>
        <dbReference type="RuleBase" id="RU000461"/>
    </source>
</evidence>
<dbReference type="PANTHER" id="PTHR24305">
    <property type="entry name" value="CYTOCHROME P450"/>
    <property type="match status" value="1"/>
</dbReference>
<dbReference type="Proteomes" id="UP001446871">
    <property type="component" value="Unassembled WGS sequence"/>
</dbReference>
<dbReference type="InterPro" id="IPR036396">
    <property type="entry name" value="Cyt_P450_sf"/>
</dbReference>
<comment type="similarity">
    <text evidence="2 7">Belongs to the cytochrome P450 family.</text>
</comment>
<dbReference type="Gene3D" id="1.10.630.10">
    <property type="entry name" value="Cytochrome P450"/>
    <property type="match status" value="1"/>
</dbReference>
<dbReference type="PRINTS" id="PR00465">
    <property type="entry name" value="EP450IV"/>
</dbReference>
<accession>A0ABR1UM11</accession>
<sequence length="488" mass="54917">MQANIIFAIFCLFVLILSLIERYWRLRMIEGPFLASLTDLWRFSIHLRGPLFPSLQAMHQKYGPVVRIGPTTVSISDPAAVKVIYAARTGFKKADSYGPMRVFVGGKSVGSIIDMQDEQQHSALKRAIRGAFISKTLLDYEPDVDLNLKSLLLRLEGLPVCNLYKTLQFYQLDFLAKIAFSEAPGHLDKGEDVLGLGSSGHVRVSHWFAWHPVPDLEKFFFHNRLWSRWFARPSEWVKMSHDKLRARQASLKPPLGRKDLLQKYIEASRKYPDTVYPETIASLVNSTVSAGADTTAGTMTTILYFLIKHPEAHEKLLEELRDSNLSSDVPSYSEVKSLPFLDAVLKEALRLNPPLAVPLERVVPDPGCTVAGVYLAPKTVVGCLAKLVHLDRDCYGEAPGEFRPERWLIPQAAKLQAMEQGFLSWGSGGRVCLGRYIAEMEIKKVISSILLHFEVAFVDDDTSLPMLEGIIEFEKNPIMVYFSKKHPS</sequence>
<comment type="caution">
    <text evidence="8">The sequence shown here is derived from an EMBL/GenBank/DDBJ whole genome shotgun (WGS) entry which is preliminary data.</text>
</comment>
<dbReference type="PRINTS" id="PR00385">
    <property type="entry name" value="P450"/>
</dbReference>